<keyword evidence="4" id="KW-1185">Reference proteome</keyword>
<dbReference type="InterPro" id="IPR013830">
    <property type="entry name" value="SGNH_hydro"/>
</dbReference>
<sequence length="340" mass="37744">MMHLKRIVFFLFISFIPFGYVLAQTTTPGTPQGPIPAPVVIPLAGQQPSCSAASKFYAKDSIIITAFGASTVHGMYGYNFEDPLKQYLEHCYTGKKIDITNNGIPGETSTIARPRFAPAIAGRTGFVLILIGLNDAIALANKKMTIQETTANMRYFVKTALDANLIPIIGTIQFVNDQNNDFYKLVNQYVKQINNIYKRIAADNHLLIADINKDVGRDFSLYNADGVHPNQRGFEVLAYDWFDGINRAIEEKLLLIGLDQNFPNPANQSTTISFSLSQAGRVVIDLYNITGLKEKGLYDEYQSSGYHQFTVSTADLAPGIYIYSMQVGGRRLSKKCIVVR</sequence>
<evidence type="ECO:0000259" key="1">
    <source>
        <dbReference type="Pfam" id="PF13472"/>
    </source>
</evidence>
<dbReference type="PANTHER" id="PTHR30383">
    <property type="entry name" value="THIOESTERASE 1/PROTEASE 1/LYSOPHOSPHOLIPASE L1"/>
    <property type="match status" value="1"/>
</dbReference>
<dbReference type="Proteomes" id="UP000429232">
    <property type="component" value="Chromosome"/>
</dbReference>
<dbReference type="InterPro" id="IPR026444">
    <property type="entry name" value="Secre_tail"/>
</dbReference>
<dbReference type="InterPro" id="IPR036514">
    <property type="entry name" value="SGNH_hydro_sf"/>
</dbReference>
<dbReference type="EMBL" id="CP066775">
    <property type="protein sequence ID" value="QQL50663.1"/>
    <property type="molecule type" value="Genomic_DNA"/>
</dbReference>
<dbReference type="RefSeq" id="WP_157526549.1">
    <property type="nucleotide sequence ID" value="NZ_CP066775.1"/>
</dbReference>
<evidence type="ECO:0000313" key="3">
    <source>
        <dbReference type="EMBL" id="QQL50663.1"/>
    </source>
</evidence>
<dbReference type="InterPro" id="IPR051532">
    <property type="entry name" value="Ester_Hydrolysis_Enzymes"/>
</dbReference>
<dbReference type="Gene3D" id="3.40.50.1110">
    <property type="entry name" value="SGNH hydrolase"/>
    <property type="match status" value="1"/>
</dbReference>
<dbReference type="NCBIfam" id="TIGR04183">
    <property type="entry name" value="Por_Secre_tail"/>
    <property type="match status" value="1"/>
</dbReference>
<evidence type="ECO:0000313" key="4">
    <source>
        <dbReference type="Proteomes" id="UP000429232"/>
    </source>
</evidence>
<dbReference type="PANTHER" id="PTHR30383:SF5">
    <property type="entry name" value="SGNH HYDROLASE-TYPE ESTERASE DOMAIN-CONTAINING PROTEIN"/>
    <property type="match status" value="1"/>
</dbReference>
<feature type="domain" description="SGNH hydrolase-type esterase" evidence="1">
    <location>
        <begin position="66"/>
        <end position="235"/>
    </location>
</feature>
<dbReference type="Pfam" id="PF13472">
    <property type="entry name" value="Lipase_GDSL_2"/>
    <property type="match status" value="1"/>
</dbReference>
<name>A0A6I4I1K0_9SPHI</name>
<reference evidence="3 4" key="1">
    <citation type="submission" date="2020-12" db="EMBL/GenBank/DDBJ databases">
        <title>HMF7856_wgs.fasta genome submission.</title>
        <authorList>
            <person name="Kang H."/>
            <person name="Kim H."/>
            <person name="Joh K."/>
        </authorList>
    </citation>
    <scope>NUCLEOTIDE SEQUENCE [LARGE SCALE GENOMIC DNA]</scope>
    <source>
        <strain evidence="3 4">HMF7856</strain>
    </source>
</reference>
<proteinExistence type="predicted"/>
<dbReference type="KEGG" id="mgik:GO620_004175"/>
<dbReference type="GO" id="GO:0004622">
    <property type="term" value="F:phosphatidylcholine lysophospholipase activity"/>
    <property type="evidence" value="ECO:0007669"/>
    <property type="project" value="TreeGrafter"/>
</dbReference>
<organism evidence="3 4">
    <name type="scientific">Mucilaginibacter ginkgonis</name>
    <dbReference type="NCBI Taxonomy" id="2682091"/>
    <lineage>
        <taxon>Bacteria</taxon>
        <taxon>Pseudomonadati</taxon>
        <taxon>Bacteroidota</taxon>
        <taxon>Sphingobacteriia</taxon>
        <taxon>Sphingobacteriales</taxon>
        <taxon>Sphingobacteriaceae</taxon>
        <taxon>Mucilaginibacter</taxon>
    </lineage>
</organism>
<gene>
    <name evidence="3" type="ORF">GO620_004175</name>
</gene>
<evidence type="ECO:0000259" key="2">
    <source>
        <dbReference type="Pfam" id="PF18962"/>
    </source>
</evidence>
<protein>
    <submittedName>
        <fullName evidence="3">T9SS type A sorting domain-containing protein</fullName>
    </submittedName>
</protein>
<feature type="domain" description="Secretion system C-terminal sorting" evidence="2">
    <location>
        <begin position="262"/>
        <end position="338"/>
    </location>
</feature>
<dbReference type="SUPFAM" id="SSF52266">
    <property type="entry name" value="SGNH hydrolase"/>
    <property type="match status" value="1"/>
</dbReference>
<accession>A0A6I4I1K0</accession>
<dbReference type="AlphaFoldDB" id="A0A6I4I1K0"/>
<dbReference type="Pfam" id="PF18962">
    <property type="entry name" value="Por_Secre_tail"/>
    <property type="match status" value="1"/>
</dbReference>